<evidence type="ECO:0000259" key="8">
    <source>
        <dbReference type="Pfam" id="PF01171"/>
    </source>
</evidence>
<dbReference type="SUPFAM" id="SSF52402">
    <property type="entry name" value="Adenine nucleotide alpha hydrolases-like"/>
    <property type="match status" value="1"/>
</dbReference>
<dbReference type="EMBL" id="FN653019">
    <property type="protein sequence ID" value="CBY22437.1"/>
    <property type="molecule type" value="Genomic_DNA"/>
</dbReference>
<dbReference type="GO" id="GO:0002143">
    <property type="term" value="P:tRNA wobble position uridine thiolation"/>
    <property type="evidence" value="ECO:0007669"/>
    <property type="project" value="TreeGrafter"/>
</dbReference>
<evidence type="ECO:0000256" key="3">
    <source>
        <dbReference type="ARBA" id="ARBA00022679"/>
    </source>
</evidence>
<keyword evidence="2 7" id="KW-0820">tRNA-binding</keyword>
<organism evidence="10">
    <name type="scientific">Oikopleura dioica</name>
    <name type="common">Tunicate</name>
    <dbReference type="NCBI Taxonomy" id="34765"/>
    <lineage>
        <taxon>Eukaryota</taxon>
        <taxon>Metazoa</taxon>
        <taxon>Chordata</taxon>
        <taxon>Tunicata</taxon>
        <taxon>Appendicularia</taxon>
        <taxon>Copelata</taxon>
        <taxon>Oikopleuridae</taxon>
        <taxon>Oikopleura</taxon>
    </lineage>
</organism>
<dbReference type="GO" id="GO:0032447">
    <property type="term" value="P:protein urmylation"/>
    <property type="evidence" value="ECO:0007669"/>
    <property type="project" value="UniProtKB-UniRule"/>
</dbReference>
<dbReference type="GO" id="GO:0005739">
    <property type="term" value="C:mitochondrion"/>
    <property type="evidence" value="ECO:0007669"/>
    <property type="project" value="TreeGrafter"/>
</dbReference>
<dbReference type="EC" id="2.7.7.-" evidence="7"/>
<name>E4WZ42_OIKDI</name>
<dbReference type="Pfam" id="PF16503">
    <property type="entry name" value="zn-ribbon_14"/>
    <property type="match status" value="1"/>
</dbReference>
<protein>
    <recommendedName>
        <fullName evidence="7">Cytoplasmic tRNA 2-thiolation protein 1</fullName>
        <ecNumber evidence="7">2.7.7.-</ecNumber>
    </recommendedName>
    <alternativeName>
        <fullName evidence="7">Cytoplasmic tRNA adenylyltransferase 1</fullName>
    </alternativeName>
</protein>
<dbReference type="InParanoid" id="E4WZ42"/>
<dbReference type="InterPro" id="IPR056369">
    <property type="entry name" value="CTU1-like_ATP-bd"/>
</dbReference>
<dbReference type="Pfam" id="PF01171">
    <property type="entry name" value="ATP_bind_3"/>
    <property type="match status" value="1"/>
</dbReference>
<comment type="function">
    <text evidence="6 7">Plays a central role in 2-thiolation of mcm(5)S(2)U at tRNA wobble positions of tRNA(Lys), tRNA(Glu) and tRNA(Gln). Directly binds tRNAs and probably acts by catalyzing adenylation of tRNAs, an intermediate required for 2-thiolation. It is unclear whether it acts as a sulfurtransferase that transfers sulfur from thiocarboxylated URM1 onto the uridine of tRNAs at wobble position.</text>
</comment>
<dbReference type="GO" id="GO:0002144">
    <property type="term" value="C:cytosolic tRNA wobble base thiouridylase complex"/>
    <property type="evidence" value="ECO:0007669"/>
    <property type="project" value="TreeGrafter"/>
</dbReference>
<evidence type="ECO:0000256" key="7">
    <source>
        <dbReference type="HAMAP-Rule" id="MF_03053"/>
    </source>
</evidence>
<dbReference type="HAMAP" id="MF_03053">
    <property type="entry name" value="CTU1"/>
    <property type="match status" value="1"/>
</dbReference>
<dbReference type="FunCoup" id="E4WZ42">
    <property type="interactions" value="62"/>
</dbReference>
<dbReference type="UniPathway" id="UPA00988"/>
<comment type="subcellular location">
    <subcellularLocation>
        <location evidence="7">Cytoplasm</location>
    </subcellularLocation>
</comment>
<dbReference type="FunFam" id="3.40.50.620:FF:000132">
    <property type="entry name" value="Cytoplasmic tRNA 2-thiolation protein 1"/>
    <property type="match status" value="1"/>
</dbReference>
<comment type="pathway">
    <text evidence="7">tRNA modification; 5-methoxycarbonylmethyl-2-thiouridine-tRNA biosynthesis.</text>
</comment>
<dbReference type="PANTHER" id="PTHR11807">
    <property type="entry name" value="ATPASES OF THE PP SUPERFAMILY-RELATED"/>
    <property type="match status" value="1"/>
</dbReference>
<dbReference type="GO" id="GO:0016779">
    <property type="term" value="F:nucleotidyltransferase activity"/>
    <property type="evidence" value="ECO:0007669"/>
    <property type="project" value="UniProtKB-UniRule"/>
</dbReference>
<evidence type="ECO:0000256" key="2">
    <source>
        <dbReference type="ARBA" id="ARBA00022555"/>
    </source>
</evidence>
<dbReference type="Proteomes" id="UP000001307">
    <property type="component" value="Unassembled WGS sequence"/>
</dbReference>
<keyword evidence="4 7" id="KW-0819">tRNA processing</keyword>
<dbReference type="InterPro" id="IPR000541">
    <property type="entry name" value="Ncs6/Tuc1/Ctu1"/>
</dbReference>
<keyword evidence="5 7" id="KW-0694">RNA-binding</keyword>
<evidence type="ECO:0000313" key="10">
    <source>
        <dbReference type="EMBL" id="CBY22437.1"/>
    </source>
</evidence>
<feature type="domain" description="Cytoplasmic tRNA 2-thiolation protein 1 C-terminal" evidence="9">
    <location>
        <begin position="282"/>
        <end position="309"/>
    </location>
</feature>
<evidence type="ECO:0000259" key="9">
    <source>
        <dbReference type="Pfam" id="PF16503"/>
    </source>
</evidence>
<dbReference type="PANTHER" id="PTHR11807:SF12">
    <property type="entry name" value="CYTOPLASMIC TRNA 2-THIOLATION PROTEIN 1"/>
    <property type="match status" value="1"/>
</dbReference>
<evidence type="ECO:0000256" key="5">
    <source>
        <dbReference type="ARBA" id="ARBA00022884"/>
    </source>
</evidence>
<evidence type="ECO:0000256" key="6">
    <source>
        <dbReference type="ARBA" id="ARBA00060195"/>
    </source>
</evidence>
<accession>E4WZ42</accession>
<feature type="domain" description="tRNA(Ile)-lysidine/2-thiocytidine synthase N-terminal" evidence="8">
    <location>
        <begin position="52"/>
        <end position="246"/>
    </location>
</feature>
<dbReference type="InterPro" id="IPR032442">
    <property type="entry name" value="CTU1_C"/>
</dbReference>
<keyword evidence="11" id="KW-1185">Reference proteome</keyword>
<reference evidence="10" key="1">
    <citation type="journal article" date="2010" name="Science">
        <title>Plasticity of animal genome architecture unmasked by rapid evolution of a pelagic tunicate.</title>
        <authorList>
            <person name="Denoeud F."/>
            <person name="Henriet S."/>
            <person name="Mungpakdee S."/>
            <person name="Aury J.M."/>
            <person name="Da Silva C."/>
            <person name="Brinkmann H."/>
            <person name="Mikhaleva J."/>
            <person name="Olsen L.C."/>
            <person name="Jubin C."/>
            <person name="Canestro C."/>
            <person name="Bouquet J.M."/>
            <person name="Danks G."/>
            <person name="Poulain J."/>
            <person name="Campsteijn C."/>
            <person name="Adamski M."/>
            <person name="Cross I."/>
            <person name="Yadetie F."/>
            <person name="Muffato M."/>
            <person name="Louis A."/>
            <person name="Butcher S."/>
            <person name="Tsagkogeorga G."/>
            <person name="Konrad A."/>
            <person name="Singh S."/>
            <person name="Jensen M.F."/>
            <person name="Cong E.H."/>
            <person name="Eikeseth-Otteraa H."/>
            <person name="Noel B."/>
            <person name="Anthouard V."/>
            <person name="Porcel B.M."/>
            <person name="Kachouri-Lafond R."/>
            <person name="Nishino A."/>
            <person name="Ugolini M."/>
            <person name="Chourrout P."/>
            <person name="Nishida H."/>
            <person name="Aasland R."/>
            <person name="Huzurbazar S."/>
            <person name="Westhof E."/>
            <person name="Delsuc F."/>
            <person name="Lehrach H."/>
            <person name="Reinhardt R."/>
            <person name="Weissenbach J."/>
            <person name="Roy S.W."/>
            <person name="Artiguenave F."/>
            <person name="Postlethwait J.H."/>
            <person name="Manak J.R."/>
            <person name="Thompson E.M."/>
            <person name="Jaillon O."/>
            <person name="Du Pasquier L."/>
            <person name="Boudinot P."/>
            <person name="Liberles D.A."/>
            <person name="Volff J.N."/>
            <person name="Philippe H."/>
            <person name="Lenhard B."/>
            <person name="Roest Crollius H."/>
            <person name="Wincker P."/>
            <person name="Chourrout D."/>
        </authorList>
    </citation>
    <scope>NUCLEOTIDE SEQUENCE [LARGE SCALE GENOMIC DNA]</scope>
</reference>
<proteinExistence type="inferred from homology"/>
<dbReference type="OrthoDB" id="198857at2759"/>
<comment type="similarity">
    <text evidence="7">Belongs to the TtcA family. CTU1/NCS6/ATPBD3 subfamily.</text>
</comment>
<keyword evidence="3 7" id="KW-0808">Transferase</keyword>
<keyword evidence="1 7" id="KW-0963">Cytoplasm</keyword>
<evidence type="ECO:0000256" key="4">
    <source>
        <dbReference type="ARBA" id="ARBA00022694"/>
    </source>
</evidence>
<evidence type="ECO:0000313" key="11">
    <source>
        <dbReference type="Proteomes" id="UP000001307"/>
    </source>
</evidence>
<evidence type="ECO:0000256" key="1">
    <source>
        <dbReference type="ARBA" id="ARBA00022490"/>
    </source>
</evidence>
<gene>
    <name evidence="10" type="ORF">GSOID_T00013190001</name>
</gene>
<dbReference type="Gene3D" id="3.40.50.620">
    <property type="entry name" value="HUPs"/>
    <property type="match status" value="1"/>
</dbReference>
<dbReference type="AlphaFoldDB" id="E4WZ42"/>
<dbReference type="InterPro" id="IPR014729">
    <property type="entry name" value="Rossmann-like_a/b/a_fold"/>
</dbReference>
<dbReference type="CDD" id="cd01713">
    <property type="entry name" value="CTU1-like"/>
    <property type="match status" value="1"/>
</dbReference>
<dbReference type="GO" id="GO:0000049">
    <property type="term" value="F:tRNA binding"/>
    <property type="evidence" value="ECO:0007669"/>
    <property type="project" value="UniProtKB-UniRule"/>
</dbReference>
<dbReference type="InterPro" id="IPR011063">
    <property type="entry name" value="TilS/TtcA_N"/>
</dbReference>
<sequence length="388" mass="43679">MPRKLCERCNERAACVLRYDRSILCRECFCRIFEEEVHNTITKYKLFKRGQKVAIGASGGKDSAVLMQVMKILNERYDYGLKLCLLSIDEGISGYRDHSLEEVKFHSNNYGLELKILSYKDLYNWSMDEIVSVAGRKSNCTFCGVFRRQALDRGAWQLGVDIVATGHNGDDVAETVLMNMLRGDVGRLSRCTAITTADDPSGIPRVKPLKYQYEAEIVKYARHSKVRYFSTECTYAPGAHRGQIREYLRAATKIRPHVVLDIIKAGEGFEVKDGIKMPIKTRCTRCDYISSQPVCKACLLLEGLNSGRPLLGIGKTKAGRVKKYKTVKVQSEESCEKKDNCCEKKKSCSEQENKSESITEDEIETCGSTATLQTMEKLSIAAEASDLF</sequence>